<feature type="signal peptide" evidence="1">
    <location>
        <begin position="1"/>
        <end position="22"/>
    </location>
</feature>
<dbReference type="InterPro" id="IPR039535">
    <property type="entry name" value="ASST-like"/>
</dbReference>
<keyword evidence="1" id="KW-0732">Signal</keyword>
<protein>
    <submittedName>
        <fullName evidence="2">ASST-domain-containing protein</fullName>
    </submittedName>
</protein>
<reference evidence="2 3" key="1">
    <citation type="journal article" date="2022" name="G3 (Bethesda)">
        <title>Enemy or ally: a genomic approach to elucidate the lifestyle of Phyllosticta citrichinaensis.</title>
        <authorList>
            <person name="Buijs V.A."/>
            <person name="Groenewald J.Z."/>
            <person name="Haridas S."/>
            <person name="LaButti K.M."/>
            <person name="Lipzen A."/>
            <person name="Martin F.M."/>
            <person name="Barry K."/>
            <person name="Grigoriev I.V."/>
            <person name="Crous P.W."/>
            <person name="Seidl M.F."/>
        </authorList>
    </citation>
    <scope>NUCLEOTIDE SEQUENCE [LARGE SCALE GENOMIC DNA]</scope>
    <source>
        <strain evidence="2 3">CBS 129764</strain>
    </source>
</reference>
<keyword evidence="3" id="KW-1185">Reference proteome</keyword>
<feature type="non-terminal residue" evidence="2">
    <location>
        <position position="551"/>
    </location>
</feature>
<name>A0ABR1XKG9_9PEZI</name>
<dbReference type="EMBL" id="JBBWUH010000008">
    <property type="protein sequence ID" value="KAK8159231.1"/>
    <property type="molecule type" value="Genomic_DNA"/>
</dbReference>
<dbReference type="Pfam" id="PF14269">
    <property type="entry name" value="Arylsulfotran_2"/>
    <property type="match status" value="1"/>
</dbReference>
<organism evidence="2 3">
    <name type="scientific">Phyllosticta citrichinensis</name>
    <dbReference type="NCBI Taxonomy" id="1130410"/>
    <lineage>
        <taxon>Eukaryota</taxon>
        <taxon>Fungi</taxon>
        <taxon>Dikarya</taxon>
        <taxon>Ascomycota</taxon>
        <taxon>Pezizomycotina</taxon>
        <taxon>Dothideomycetes</taxon>
        <taxon>Dothideomycetes incertae sedis</taxon>
        <taxon>Botryosphaeriales</taxon>
        <taxon>Phyllostictaceae</taxon>
        <taxon>Phyllosticta</taxon>
    </lineage>
</organism>
<accession>A0ABR1XKG9</accession>
<feature type="chain" id="PRO_5046893799" evidence="1">
    <location>
        <begin position="23"/>
        <end position="551"/>
    </location>
</feature>
<dbReference type="PANTHER" id="PTHR35340">
    <property type="entry name" value="PQQ ENZYME REPEAT PROTEIN-RELATED"/>
    <property type="match status" value="1"/>
</dbReference>
<evidence type="ECO:0000313" key="2">
    <source>
        <dbReference type="EMBL" id="KAK8159231.1"/>
    </source>
</evidence>
<dbReference type="Proteomes" id="UP001456524">
    <property type="component" value="Unassembled WGS sequence"/>
</dbReference>
<dbReference type="InterPro" id="IPR053143">
    <property type="entry name" value="Arylsulfate_ST"/>
</dbReference>
<dbReference type="PANTHER" id="PTHR35340:SF8">
    <property type="entry name" value="ASST-DOMAIN-CONTAINING PROTEIN"/>
    <property type="match status" value="1"/>
</dbReference>
<evidence type="ECO:0000313" key="3">
    <source>
        <dbReference type="Proteomes" id="UP001456524"/>
    </source>
</evidence>
<evidence type="ECO:0000256" key="1">
    <source>
        <dbReference type="SAM" id="SignalP"/>
    </source>
</evidence>
<comment type="caution">
    <text evidence="2">The sequence shown here is derived from an EMBL/GenBank/DDBJ whole genome shotgun (WGS) entry which is preliminary data.</text>
</comment>
<gene>
    <name evidence="2" type="ORF">IWX90DRAFT_390480</name>
</gene>
<sequence>MHLRLWARLSLPLLYPLNLATAQDPLEDDTGLSSFVTRPDLRAPKLAVRVVNKTAVSPGYHFVAPYNTNNDWDSHKTPLVEACQVGPHIYDNNGELVWSGACLFRNENGFDFKAIHYDNKTFLSLDNVRGDPSLYGAGIILSDQYKIVKDVQMAEHTNQFDQHEFAVFEDGKSALYSTSDLRDMDGDSIGLGRNSQTRVHSTGFKVVDISGENPKTVFDWQGADHVPLEESTFAWPEEPDPYGKGWDYLHMNSVDKFPNGDYLVSFRYTNSLMRLSGGNGHVLWRLGGKRSDFDTKGFVFSRQHHGRIITSNETHTVLSFFDNASSSQNSDKGITTADRSSAYVIQLSHDPNDRGSWTATPLRHFERPDWGYTRLRGSIQILPSSESSSLEHDTTDGWKNSNAFVSWSDHGYATEFSPSGDVVMETQFVSRRFDTYRAFKMVGFVGRPTEPPALKALVYGDILPGQGSPVGPFTVVYISWNGATEVRAWRIYGKIPRSTRFAYLGTYRKTGFETAITIPGAMSYLWAEALDSEGNKIGQSSVARGIVPGVS</sequence>
<proteinExistence type="predicted"/>